<proteinExistence type="predicted"/>
<protein>
    <submittedName>
        <fullName evidence="2">Uncharacterized protein</fullName>
    </submittedName>
</protein>
<evidence type="ECO:0000256" key="1">
    <source>
        <dbReference type="SAM" id="MobiDB-lite"/>
    </source>
</evidence>
<evidence type="ECO:0000313" key="2">
    <source>
        <dbReference type="Ensembl" id="ENSMPUP00000007970.1"/>
    </source>
</evidence>
<dbReference type="Ensembl" id="ENSMPUT00000008095.1">
    <property type="protein sequence ID" value="ENSMPUP00000007970.1"/>
    <property type="gene ID" value="ENSMPUG00000008028.1"/>
</dbReference>
<name>M3Y9G3_MUSPF</name>
<sequence length="75" mass="8199">MRQSTAANSRRSGLEGGPRKVSAASEGGRPQSQSGEREITSRWKGSQREREREEEAGSPLSREPDAGLDSRTLRS</sequence>
<dbReference type="EMBL" id="AEYP01027981">
    <property type="status" value="NOT_ANNOTATED_CDS"/>
    <property type="molecule type" value="Genomic_DNA"/>
</dbReference>
<reference evidence="2" key="1">
    <citation type="submission" date="2024-06" db="UniProtKB">
        <authorList>
            <consortium name="Ensembl"/>
        </authorList>
    </citation>
    <scope>IDENTIFICATION</scope>
</reference>
<organism evidence="2">
    <name type="scientific">Mustela putorius furo</name>
    <name type="common">European domestic ferret</name>
    <name type="synonym">Mustela furo</name>
    <dbReference type="NCBI Taxonomy" id="9669"/>
    <lineage>
        <taxon>Eukaryota</taxon>
        <taxon>Metazoa</taxon>
        <taxon>Chordata</taxon>
        <taxon>Craniata</taxon>
        <taxon>Vertebrata</taxon>
        <taxon>Euteleostomi</taxon>
        <taxon>Mammalia</taxon>
        <taxon>Eutheria</taxon>
        <taxon>Laurasiatheria</taxon>
        <taxon>Carnivora</taxon>
        <taxon>Caniformia</taxon>
        <taxon>Musteloidea</taxon>
        <taxon>Mustelidae</taxon>
        <taxon>Mustelinae</taxon>
        <taxon>Mustela</taxon>
    </lineage>
</organism>
<dbReference type="AlphaFoldDB" id="M3Y9G3"/>
<dbReference type="InParanoid" id="M3Y9G3"/>
<feature type="compositionally biased region" description="Basic and acidic residues" evidence="1">
    <location>
        <begin position="35"/>
        <end position="55"/>
    </location>
</feature>
<dbReference type="HOGENOM" id="CLU_2670463_0_0_1"/>
<accession>M3Y9G3</accession>
<feature type="region of interest" description="Disordered" evidence="1">
    <location>
        <begin position="1"/>
        <end position="75"/>
    </location>
</feature>
<feature type="compositionally biased region" description="Polar residues" evidence="1">
    <location>
        <begin position="1"/>
        <end position="11"/>
    </location>
</feature>